<dbReference type="AlphaFoldDB" id="A0A0W7TKW8"/>
<evidence type="ECO:0000256" key="1">
    <source>
        <dbReference type="SAM" id="MobiDB-lite"/>
    </source>
</evidence>
<dbReference type="Pfam" id="PF12639">
    <property type="entry name" value="Colicin-DNase"/>
    <property type="match status" value="1"/>
</dbReference>
<feature type="compositionally biased region" description="Polar residues" evidence="1">
    <location>
        <begin position="10"/>
        <end position="27"/>
    </location>
</feature>
<evidence type="ECO:0008006" key="4">
    <source>
        <dbReference type="Google" id="ProtNLM"/>
    </source>
</evidence>
<protein>
    <recommendedName>
        <fullName evidence="4">Cytoplasmic protein</fullName>
    </recommendedName>
</protein>
<organism evidence="2 3">
    <name type="scientific">Ruthenibacterium lactatiformans</name>
    <dbReference type="NCBI Taxonomy" id="1550024"/>
    <lineage>
        <taxon>Bacteria</taxon>
        <taxon>Bacillati</taxon>
        <taxon>Bacillota</taxon>
        <taxon>Clostridia</taxon>
        <taxon>Eubacteriales</taxon>
        <taxon>Oscillospiraceae</taxon>
        <taxon>Ruthenibacterium</taxon>
    </lineage>
</organism>
<name>A0A0W7TKW8_9FIRM</name>
<comment type="caution">
    <text evidence="2">The sequence shown here is derived from an EMBL/GenBank/DDBJ whole genome shotgun (WGS) entry which is preliminary data.</text>
</comment>
<sequence length="137" mass="15451">MVDGKDISKNDLTSTLLETKPKNSPNPQKWLDKQGKISIDKQGVWSYTNDKGQTVKYPDGYPDFKGAGLVRQEVNIGKFKDYITDFKKADALAPNGPRNAVKNTWHHSQDGHTLQEVNKVIHKEFTHRGGMALKVMK</sequence>
<gene>
    <name evidence="2" type="ORF">ASJ35_19045</name>
</gene>
<evidence type="ECO:0000313" key="2">
    <source>
        <dbReference type="EMBL" id="KUE74493.1"/>
    </source>
</evidence>
<dbReference type="EMBL" id="LMUA01000098">
    <property type="protein sequence ID" value="KUE74493.1"/>
    <property type="molecule type" value="Genomic_DNA"/>
</dbReference>
<feature type="region of interest" description="Disordered" evidence="1">
    <location>
        <begin position="1"/>
        <end position="35"/>
    </location>
</feature>
<dbReference type="Proteomes" id="UP000053433">
    <property type="component" value="Unassembled WGS sequence"/>
</dbReference>
<proteinExistence type="predicted"/>
<evidence type="ECO:0000313" key="3">
    <source>
        <dbReference type="Proteomes" id="UP000053433"/>
    </source>
</evidence>
<accession>A0A0W7TKW8</accession>
<reference evidence="2 3" key="1">
    <citation type="submission" date="2015-10" db="EMBL/GenBank/DDBJ databases">
        <title>A novel member of the family Ruminococcaceae isolated from human faeces.</title>
        <authorList>
            <person name="Shkoporov A.N."/>
            <person name="Chaplin A.V."/>
            <person name="Motuzova O.V."/>
            <person name="Kafarskaia L.I."/>
            <person name="Efimov B.A."/>
        </authorList>
    </citation>
    <scope>NUCLEOTIDE SEQUENCE [LARGE SCALE GENOMIC DNA]</scope>
    <source>
        <strain evidence="2 3">668</strain>
    </source>
</reference>